<dbReference type="InterPro" id="IPR036291">
    <property type="entry name" value="NAD(P)-bd_dom_sf"/>
</dbReference>
<sequence>MKRKENQRADMNITGRTRLLALFGSPVKHSGSPAMYNYSFERLGLDYVYVAIDVGREGLKEAVSAARLYNMRGFNLTMPCKNDVMSYIDELSPEARLIGAVNTVVNENGRLIGYNTDGTGFVKNLEAHNITVKNKKIVVTGAGGAATSIVVQLALDGAREICIFNKKSESFKRMLETIERIKKEVPDTVINIYDILDETKYTETIKQADIFVNATVAGMKPLENESVIKDISAFHKNLVVADVVYNPIETRLLKEAGNAGCICIDGKGMLLWQGVYAFKLYTGKDMPVEEVRSKFF</sequence>
<dbReference type="InterPro" id="IPR046346">
    <property type="entry name" value="Aminoacid_DH-like_N_sf"/>
</dbReference>
<feature type="binding site" evidence="10">
    <location>
        <position position="117"/>
    </location>
    <ligand>
        <name>shikimate</name>
        <dbReference type="ChEBI" id="CHEBI:36208"/>
    </ligand>
</feature>
<dbReference type="Gene3D" id="3.40.50.720">
    <property type="entry name" value="NAD(P)-binding Rossmann-like Domain"/>
    <property type="match status" value="1"/>
</dbReference>
<dbReference type="FunFam" id="3.40.50.10860:FF:000004">
    <property type="entry name" value="Quinate/shikimate dehydrogenase"/>
    <property type="match status" value="1"/>
</dbReference>
<dbReference type="InterPro" id="IPR022893">
    <property type="entry name" value="Shikimate_DH_fam"/>
</dbReference>
<dbReference type="HOGENOM" id="CLU_044063_4_4_9"/>
<dbReference type="Proteomes" id="UP000018227">
    <property type="component" value="Unassembled WGS sequence"/>
</dbReference>
<evidence type="ECO:0000313" key="14">
    <source>
        <dbReference type="EMBL" id="ESL04255.1"/>
    </source>
</evidence>
<dbReference type="UniPathway" id="UPA00053">
    <property type="reaction ID" value="UER00087"/>
</dbReference>
<dbReference type="InterPro" id="IPR011342">
    <property type="entry name" value="Shikimate_DH"/>
</dbReference>
<evidence type="ECO:0000259" key="13">
    <source>
        <dbReference type="Pfam" id="PF18317"/>
    </source>
</evidence>
<feature type="domain" description="Shikimate dehydrogenase substrate binding N-terminal" evidence="12">
    <location>
        <begin position="22"/>
        <end position="104"/>
    </location>
</feature>
<comment type="caution">
    <text evidence="14">The sequence shown here is derived from an EMBL/GenBank/DDBJ whole genome shotgun (WGS) entry which is preliminary data.</text>
</comment>
<keyword evidence="2 10" id="KW-0028">Amino-acid biosynthesis</keyword>
<dbReference type="Pfam" id="PF08501">
    <property type="entry name" value="Shikimate_dh_N"/>
    <property type="match status" value="1"/>
</dbReference>
<feature type="domain" description="Quinate/shikimate 5-dehydrogenase/glutamyl-tRNA reductase" evidence="11">
    <location>
        <begin position="131"/>
        <end position="243"/>
    </location>
</feature>
<proteinExistence type="inferred from homology"/>
<keyword evidence="15" id="KW-1185">Reference proteome</keyword>
<name>V2ZBF9_9FIRM</name>
<dbReference type="EC" id="1.1.1.25" evidence="10"/>
<feature type="binding site" evidence="10">
    <location>
        <position position="102"/>
    </location>
    <ligand>
        <name>shikimate</name>
        <dbReference type="ChEBI" id="CHEBI:36208"/>
    </ligand>
</feature>
<dbReference type="SUPFAM" id="SSF53223">
    <property type="entry name" value="Aminoacid dehydrogenase-like, N-terminal domain"/>
    <property type="match status" value="1"/>
</dbReference>
<feature type="active site" description="Proton acceptor" evidence="10">
    <location>
        <position position="81"/>
    </location>
</feature>
<evidence type="ECO:0000256" key="10">
    <source>
        <dbReference type="HAMAP-Rule" id="MF_00222"/>
    </source>
</evidence>
<organism evidence="14 15">
    <name type="scientific">Catonella morbi ATCC 51271</name>
    <dbReference type="NCBI Taxonomy" id="592026"/>
    <lineage>
        <taxon>Bacteria</taxon>
        <taxon>Bacillati</taxon>
        <taxon>Bacillota</taxon>
        <taxon>Clostridia</taxon>
        <taxon>Lachnospirales</taxon>
        <taxon>Lachnospiraceae</taxon>
        <taxon>Catonella</taxon>
    </lineage>
</organism>
<evidence type="ECO:0000313" key="15">
    <source>
        <dbReference type="Proteomes" id="UP000018227"/>
    </source>
</evidence>
<feature type="binding site" evidence="10">
    <location>
        <position position="245"/>
    </location>
    <ligand>
        <name>shikimate</name>
        <dbReference type="ChEBI" id="CHEBI:36208"/>
    </ligand>
</feature>
<evidence type="ECO:0000256" key="7">
    <source>
        <dbReference type="ARBA" id="ARBA00051639"/>
    </source>
</evidence>
<dbReference type="EMBL" id="ACIL03000005">
    <property type="protein sequence ID" value="ESL04255.1"/>
    <property type="molecule type" value="Genomic_DNA"/>
</dbReference>
<dbReference type="GO" id="GO:0019632">
    <property type="term" value="P:shikimate metabolic process"/>
    <property type="evidence" value="ECO:0007669"/>
    <property type="project" value="InterPro"/>
</dbReference>
<dbReference type="Gene3D" id="3.40.50.10860">
    <property type="entry name" value="Leucine Dehydrogenase, chain A, domain 1"/>
    <property type="match status" value="1"/>
</dbReference>
<comment type="subunit">
    <text evidence="10">Homodimer.</text>
</comment>
<feature type="binding site" evidence="10">
    <location>
        <position position="243"/>
    </location>
    <ligand>
        <name>NADP(+)</name>
        <dbReference type="ChEBI" id="CHEBI:58349"/>
    </ligand>
</feature>
<keyword evidence="4 10" id="KW-0560">Oxidoreductase</keyword>
<feature type="domain" description="SDH C-terminal" evidence="13">
    <location>
        <begin position="268"/>
        <end position="292"/>
    </location>
</feature>
<evidence type="ECO:0000256" key="3">
    <source>
        <dbReference type="ARBA" id="ARBA00022857"/>
    </source>
</evidence>
<comment type="pathway">
    <text evidence="1 10">Metabolic intermediate biosynthesis; chorismate biosynthesis; chorismate from D-erythrose 4-phosphate and phosphoenolpyruvate: step 4/7.</text>
</comment>
<comment type="function">
    <text evidence="10">Involved in the biosynthesis of the chorismate, which leads to the biosynthesis of aromatic amino acids. Catalyzes the reversible NADPH linked reduction of 3-dehydroshikimate (DHSA) to yield shikimate (SA).</text>
</comment>
<keyword evidence="3 10" id="KW-0521">NADP</keyword>
<dbReference type="STRING" id="592026.GCWU0000282_000604"/>
<dbReference type="NCBIfam" id="NF009200">
    <property type="entry name" value="PRK12548.1"/>
    <property type="match status" value="1"/>
</dbReference>
<dbReference type="SUPFAM" id="SSF51735">
    <property type="entry name" value="NAD(P)-binding Rossmann-fold domains"/>
    <property type="match status" value="1"/>
</dbReference>
<evidence type="ECO:0000259" key="11">
    <source>
        <dbReference type="Pfam" id="PF01488"/>
    </source>
</evidence>
<comment type="pathway">
    <text evidence="9">Aromatic compound metabolism; 3,4-dihydroxybenzoate biosynthesis; 3-dehydroquinate from D-quinate (NAD(+) route).</text>
</comment>
<comment type="caution">
    <text evidence="10">Lacks conserved residue(s) required for the propagation of feature annotation.</text>
</comment>
<comment type="catalytic activity">
    <reaction evidence="7">
        <text>L-quinate + NAD(+) = 3-dehydroquinate + NADH + H(+)</text>
        <dbReference type="Rhea" id="RHEA:22364"/>
        <dbReference type="ChEBI" id="CHEBI:15378"/>
        <dbReference type="ChEBI" id="CHEBI:29751"/>
        <dbReference type="ChEBI" id="CHEBI:32364"/>
        <dbReference type="ChEBI" id="CHEBI:57540"/>
        <dbReference type="ChEBI" id="CHEBI:57945"/>
        <dbReference type="EC" id="1.1.1.24"/>
    </reaction>
</comment>
<comment type="similarity">
    <text evidence="10">Belongs to the shikimate dehydrogenase family.</text>
</comment>
<dbReference type="InterPro" id="IPR013708">
    <property type="entry name" value="Shikimate_DH-bd_N"/>
</dbReference>
<dbReference type="GO" id="GO:0030266">
    <property type="term" value="F:quinate 3-dehydrogenase (NAD+) activity"/>
    <property type="evidence" value="ECO:0007669"/>
    <property type="project" value="UniProtKB-EC"/>
</dbReference>
<evidence type="ECO:0000256" key="6">
    <source>
        <dbReference type="ARBA" id="ARBA00049442"/>
    </source>
</evidence>
<dbReference type="InterPro" id="IPR006151">
    <property type="entry name" value="Shikm_DH/Glu-tRNA_Rdtase"/>
</dbReference>
<feature type="binding site" evidence="10">
    <location>
        <position position="77"/>
    </location>
    <ligand>
        <name>shikimate</name>
        <dbReference type="ChEBI" id="CHEBI:36208"/>
    </ligand>
</feature>
<dbReference type="Pfam" id="PF18317">
    <property type="entry name" value="SDH_C"/>
    <property type="match status" value="1"/>
</dbReference>
<dbReference type="GO" id="GO:0004764">
    <property type="term" value="F:shikimate 3-dehydrogenase (NADP+) activity"/>
    <property type="evidence" value="ECO:0007669"/>
    <property type="project" value="UniProtKB-UniRule"/>
</dbReference>
<dbReference type="PANTHER" id="PTHR21089">
    <property type="entry name" value="SHIKIMATE DEHYDROGENASE"/>
    <property type="match status" value="1"/>
</dbReference>
<dbReference type="GO" id="GO:0050661">
    <property type="term" value="F:NADP binding"/>
    <property type="evidence" value="ECO:0007669"/>
    <property type="project" value="InterPro"/>
</dbReference>
<dbReference type="AlphaFoldDB" id="V2ZBF9"/>
<keyword evidence="5 10" id="KW-0057">Aromatic amino acid biosynthesis</keyword>
<feature type="binding site" evidence="10">
    <location>
        <begin position="30"/>
        <end position="32"/>
    </location>
    <ligand>
        <name>shikimate</name>
        <dbReference type="ChEBI" id="CHEBI:36208"/>
    </ligand>
</feature>
<dbReference type="FunFam" id="3.40.50.720:FF:000086">
    <property type="entry name" value="Quinate/shikimate dehydrogenase"/>
    <property type="match status" value="1"/>
</dbReference>
<dbReference type="HAMAP" id="MF_00222">
    <property type="entry name" value="Shikimate_DH_AroE"/>
    <property type="match status" value="1"/>
</dbReference>
<feature type="binding site" evidence="10">
    <location>
        <begin position="141"/>
        <end position="145"/>
    </location>
    <ligand>
        <name>NADP(+)</name>
        <dbReference type="ChEBI" id="CHEBI:58349"/>
    </ligand>
</feature>
<evidence type="ECO:0000256" key="1">
    <source>
        <dbReference type="ARBA" id="ARBA00004871"/>
    </source>
</evidence>
<evidence type="ECO:0000256" key="5">
    <source>
        <dbReference type="ARBA" id="ARBA00023141"/>
    </source>
</evidence>
<evidence type="ECO:0000256" key="8">
    <source>
        <dbReference type="ARBA" id="ARBA00052329"/>
    </source>
</evidence>
<dbReference type="GO" id="GO:0008652">
    <property type="term" value="P:amino acid biosynthetic process"/>
    <property type="evidence" value="ECO:0007669"/>
    <property type="project" value="UniProtKB-KW"/>
</dbReference>
<dbReference type="Pfam" id="PF01488">
    <property type="entry name" value="Shikimate_DH"/>
    <property type="match status" value="1"/>
</dbReference>
<dbReference type="PANTHER" id="PTHR21089:SF1">
    <property type="entry name" value="BIFUNCTIONAL 3-DEHYDROQUINATE DEHYDRATASE_SHIKIMATE DEHYDROGENASE, CHLOROPLASTIC"/>
    <property type="match status" value="1"/>
</dbReference>
<dbReference type="GO" id="GO:0009423">
    <property type="term" value="P:chorismate biosynthetic process"/>
    <property type="evidence" value="ECO:0007669"/>
    <property type="project" value="UniProtKB-UniRule"/>
</dbReference>
<dbReference type="InterPro" id="IPR041121">
    <property type="entry name" value="SDH_C"/>
</dbReference>
<evidence type="ECO:0000256" key="9">
    <source>
        <dbReference type="ARBA" id="ARBA00060613"/>
    </source>
</evidence>
<gene>
    <name evidence="10" type="primary">aroE</name>
    <name evidence="14" type="ORF">GCWU0000282_000604</name>
</gene>
<accession>V2ZBF9</accession>
<protein>
    <recommendedName>
        <fullName evidence="10">Shikimate dehydrogenase (NADP(+))</fullName>
        <shortName evidence="10">SDH</shortName>
        <ecNumber evidence="10">1.1.1.25</ecNumber>
    </recommendedName>
</protein>
<evidence type="ECO:0000256" key="2">
    <source>
        <dbReference type="ARBA" id="ARBA00022605"/>
    </source>
</evidence>
<dbReference type="CDD" id="cd01065">
    <property type="entry name" value="NAD_bind_Shikimate_DH"/>
    <property type="match status" value="1"/>
</dbReference>
<comment type="catalytic activity">
    <reaction evidence="6 10">
        <text>shikimate + NADP(+) = 3-dehydroshikimate + NADPH + H(+)</text>
        <dbReference type="Rhea" id="RHEA:17737"/>
        <dbReference type="ChEBI" id="CHEBI:15378"/>
        <dbReference type="ChEBI" id="CHEBI:16630"/>
        <dbReference type="ChEBI" id="CHEBI:36208"/>
        <dbReference type="ChEBI" id="CHEBI:57783"/>
        <dbReference type="ChEBI" id="CHEBI:58349"/>
        <dbReference type="EC" id="1.1.1.25"/>
    </reaction>
</comment>
<comment type="catalytic activity">
    <reaction evidence="8">
        <text>shikimate + NAD(+) = 3-dehydroshikimate + NADH + H(+)</text>
        <dbReference type="Rhea" id="RHEA:17741"/>
        <dbReference type="ChEBI" id="CHEBI:15378"/>
        <dbReference type="ChEBI" id="CHEBI:16630"/>
        <dbReference type="ChEBI" id="CHEBI:36208"/>
        <dbReference type="ChEBI" id="CHEBI:57540"/>
        <dbReference type="ChEBI" id="CHEBI:57945"/>
    </reaction>
</comment>
<feature type="binding site" evidence="10">
    <location>
        <position position="266"/>
    </location>
    <ligand>
        <name>NADP(+)</name>
        <dbReference type="ChEBI" id="CHEBI:58349"/>
    </ligand>
</feature>
<feature type="binding site" evidence="10">
    <location>
        <position position="273"/>
    </location>
    <ligand>
        <name>shikimate</name>
        <dbReference type="ChEBI" id="CHEBI:36208"/>
    </ligand>
</feature>
<dbReference type="GO" id="GO:0009073">
    <property type="term" value="P:aromatic amino acid family biosynthetic process"/>
    <property type="evidence" value="ECO:0007669"/>
    <property type="project" value="UniProtKB-KW"/>
</dbReference>
<dbReference type="NCBIfam" id="TIGR00507">
    <property type="entry name" value="aroE"/>
    <property type="match status" value="1"/>
</dbReference>
<reference evidence="14 15" key="1">
    <citation type="submission" date="2013-06" db="EMBL/GenBank/DDBJ databases">
        <authorList>
            <person name="Weinstock G."/>
            <person name="Sodergren E."/>
            <person name="Clifton S."/>
            <person name="Fulton L."/>
            <person name="Fulton B."/>
            <person name="Courtney L."/>
            <person name="Fronick C."/>
            <person name="Harrison M."/>
            <person name="Strong C."/>
            <person name="Farmer C."/>
            <person name="Delahaunty K."/>
            <person name="Markovic C."/>
            <person name="Hall O."/>
            <person name="Minx P."/>
            <person name="Tomlinson C."/>
            <person name="Mitreva M."/>
            <person name="Nelson J."/>
            <person name="Hou S."/>
            <person name="Wollam A."/>
            <person name="Pepin K.H."/>
            <person name="Johnson M."/>
            <person name="Bhonagiri V."/>
            <person name="Nash W.E."/>
            <person name="Warren W."/>
            <person name="Chinwalla A."/>
            <person name="Mardis E.R."/>
            <person name="Wilson R.K."/>
        </authorList>
    </citation>
    <scope>NUCLEOTIDE SEQUENCE [LARGE SCALE GENOMIC DNA]</scope>
    <source>
        <strain evidence="14 15">ATCC 51271</strain>
    </source>
</reference>
<dbReference type="GO" id="GO:0052734">
    <property type="term" value="F:shikimate 3-dehydrogenase (NAD+) activity"/>
    <property type="evidence" value="ECO:0007669"/>
    <property type="project" value="RHEA"/>
</dbReference>
<evidence type="ECO:0000256" key="4">
    <source>
        <dbReference type="ARBA" id="ARBA00023002"/>
    </source>
</evidence>
<dbReference type="eggNOG" id="COG0169">
    <property type="taxonomic scope" value="Bacteria"/>
</dbReference>
<evidence type="ECO:0000259" key="12">
    <source>
        <dbReference type="Pfam" id="PF08501"/>
    </source>
</evidence>